<protein>
    <recommendedName>
        <fullName evidence="1">Enoyl reductase (ER) domain-containing protein</fullName>
    </recommendedName>
</protein>
<dbReference type="PANTHER" id="PTHR45348">
    <property type="entry name" value="HYPOTHETICAL OXIDOREDUCTASE (EUROFUNG)"/>
    <property type="match status" value="1"/>
</dbReference>
<name>A0A9P6W2Q4_RHOMI</name>
<dbReference type="SUPFAM" id="SSF51735">
    <property type="entry name" value="NAD(P)-binding Rossmann-fold domains"/>
    <property type="match status" value="1"/>
</dbReference>
<dbReference type="InterPro" id="IPR011032">
    <property type="entry name" value="GroES-like_sf"/>
</dbReference>
<dbReference type="SMART" id="SM00829">
    <property type="entry name" value="PKS_ER"/>
    <property type="match status" value="1"/>
</dbReference>
<dbReference type="GO" id="GO:0016651">
    <property type="term" value="F:oxidoreductase activity, acting on NAD(P)H"/>
    <property type="evidence" value="ECO:0007669"/>
    <property type="project" value="InterPro"/>
</dbReference>
<evidence type="ECO:0000259" key="1">
    <source>
        <dbReference type="SMART" id="SM00829"/>
    </source>
</evidence>
<dbReference type="InterPro" id="IPR013154">
    <property type="entry name" value="ADH-like_N"/>
</dbReference>
<comment type="caution">
    <text evidence="2">The sequence shown here is derived from an EMBL/GenBank/DDBJ whole genome shotgun (WGS) entry which is preliminary data.</text>
</comment>
<dbReference type="InterPro" id="IPR020843">
    <property type="entry name" value="ER"/>
</dbReference>
<proteinExistence type="predicted"/>
<sequence>MKTVVVSSKGNTEVRDVPVPEPGAGEVVVKTSAIALNPTDWKHRDFLAPPGSWLGCDFAGKVEKVGSGVDNVRVGDRVAAFVHGGQWEGEGSFAEYVKAQAGLVWRVPDNLSDEEAAAAGGIGPWTAIQALYMRLGLNLPNSPSKDREPILVWGGSTSVGLYALQLLKASGYTPISVSSEKNFDLVKKFGAAAVFDYNDPEAPAKVAKAYPSLQYGLDCISEGKTTVSIVKAIAAAKGIGRVVTLLVNKDSEIKEYADKVKVEMTLVYTVLGVEFDWPGMTFPAMPNDKTRMEEWCSKYLPELFQSGTIKPNPIQSFSGGLDNITEGLNYIKEGKNRGVKVTYKI</sequence>
<keyword evidence="3" id="KW-1185">Reference proteome</keyword>
<gene>
    <name evidence="2" type="ORF">C6P46_003007</name>
</gene>
<dbReference type="Gene3D" id="3.90.180.10">
    <property type="entry name" value="Medium-chain alcohol dehydrogenases, catalytic domain"/>
    <property type="match status" value="1"/>
</dbReference>
<dbReference type="AlphaFoldDB" id="A0A9P6W2Q4"/>
<dbReference type="InterPro" id="IPR013149">
    <property type="entry name" value="ADH-like_C"/>
</dbReference>
<dbReference type="EMBL" id="PUHQ01000023">
    <property type="protein sequence ID" value="KAG0662919.1"/>
    <property type="molecule type" value="Genomic_DNA"/>
</dbReference>
<reference evidence="2 3" key="1">
    <citation type="submission" date="2020-11" db="EMBL/GenBank/DDBJ databases">
        <title>Kefir isolates.</title>
        <authorList>
            <person name="Marcisauskas S."/>
            <person name="Kim Y."/>
            <person name="Blasche S."/>
        </authorList>
    </citation>
    <scope>NUCLEOTIDE SEQUENCE [LARGE SCALE GENOMIC DNA]</scope>
    <source>
        <strain evidence="2 3">KR</strain>
    </source>
</reference>
<dbReference type="InterPro" id="IPR036291">
    <property type="entry name" value="NAD(P)-bd_dom_sf"/>
</dbReference>
<dbReference type="Proteomes" id="UP000777482">
    <property type="component" value="Unassembled WGS sequence"/>
</dbReference>
<dbReference type="OrthoDB" id="10257049at2759"/>
<evidence type="ECO:0000313" key="2">
    <source>
        <dbReference type="EMBL" id="KAG0662919.1"/>
    </source>
</evidence>
<dbReference type="SUPFAM" id="SSF50129">
    <property type="entry name" value="GroES-like"/>
    <property type="match status" value="1"/>
</dbReference>
<accession>A0A9P6W2Q4</accession>
<dbReference type="Gene3D" id="3.40.50.720">
    <property type="entry name" value="NAD(P)-binding Rossmann-like Domain"/>
    <property type="match status" value="1"/>
</dbReference>
<evidence type="ECO:0000313" key="3">
    <source>
        <dbReference type="Proteomes" id="UP000777482"/>
    </source>
</evidence>
<organism evidence="2 3">
    <name type="scientific">Rhodotorula mucilaginosa</name>
    <name type="common">Yeast</name>
    <name type="synonym">Rhodotorula rubra</name>
    <dbReference type="NCBI Taxonomy" id="5537"/>
    <lineage>
        <taxon>Eukaryota</taxon>
        <taxon>Fungi</taxon>
        <taxon>Dikarya</taxon>
        <taxon>Basidiomycota</taxon>
        <taxon>Pucciniomycotina</taxon>
        <taxon>Microbotryomycetes</taxon>
        <taxon>Sporidiobolales</taxon>
        <taxon>Sporidiobolaceae</taxon>
        <taxon>Rhodotorula</taxon>
    </lineage>
</organism>
<dbReference type="Pfam" id="PF00107">
    <property type="entry name" value="ADH_zinc_N"/>
    <property type="match status" value="1"/>
</dbReference>
<feature type="domain" description="Enoyl reductase (ER)" evidence="1">
    <location>
        <begin position="10"/>
        <end position="342"/>
    </location>
</feature>
<dbReference type="Pfam" id="PF08240">
    <property type="entry name" value="ADH_N"/>
    <property type="match status" value="1"/>
</dbReference>
<dbReference type="CDD" id="cd08249">
    <property type="entry name" value="enoyl_reductase_like"/>
    <property type="match status" value="1"/>
</dbReference>
<dbReference type="InterPro" id="IPR047122">
    <property type="entry name" value="Trans-enoyl_RdTase-like"/>
</dbReference>